<evidence type="ECO:0000256" key="2">
    <source>
        <dbReference type="RuleBase" id="RU361185"/>
    </source>
</evidence>
<evidence type="ECO:0000313" key="6">
    <source>
        <dbReference type="WBParaSite" id="HPLM_0000587901-mRNA-1"/>
    </source>
</evidence>
<sequence>MEKDLVHHGGLEHREVHNAYGFYQASRFRLHESTYAGQLSRSNGERRPFVLTRSFFVGSQRTAAIWTGDNKAEWAHLKGTIPMLLSLSSAGFAHVGADVGGFFGNPDEELLVRW</sequence>
<dbReference type="PANTHER" id="PTHR22762:SF145">
    <property type="entry name" value="GLYCOSIDE HYDROLASE FAMILY 31 N-TERMINAL DOMAIN-CONTAINING PROTEIN"/>
    <property type="match status" value="1"/>
</dbReference>
<keyword evidence="2" id="KW-0326">Glycosidase</keyword>
<proteinExistence type="inferred from homology"/>
<evidence type="ECO:0000313" key="4">
    <source>
        <dbReference type="EMBL" id="VDO27367.1"/>
    </source>
</evidence>
<dbReference type="PANTHER" id="PTHR22762">
    <property type="entry name" value="ALPHA-GLUCOSIDASE"/>
    <property type="match status" value="1"/>
</dbReference>
<dbReference type="GO" id="GO:0005975">
    <property type="term" value="P:carbohydrate metabolic process"/>
    <property type="evidence" value="ECO:0007669"/>
    <property type="project" value="InterPro"/>
</dbReference>
<dbReference type="Gene3D" id="3.20.20.80">
    <property type="entry name" value="Glycosidases"/>
    <property type="match status" value="1"/>
</dbReference>
<dbReference type="InterPro" id="IPR017853">
    <property type="entry name" value="GH"/>
</dbReference>
<dbReference type="Pfam" id="PF01055">
    <property type="entry name" value="Glyco_hydro_31_2nd"/>
    <property type="match status" value="1"/>
</dbReference>
<dbReference type="GO" id="GO:0090599">
    <property type="term" value="F:alpha-glucosidase activity"/>
    <property type="evidence" value="ECO:0007669"/>
    <property type="project" value="TreeGrafter"/>
</dbReference>
<dbReference type="EMBL" id="UZAF01016403">
    <property type="protein sequence ID" value="VDO27367.1"/>
    <property type="molecule type" value="Genomic_DNA"/>
</dbReference>
<keyword evidence="5" id="KW-1185">Reference proteome</keyword>
<dbReference type="OrthoDB" id="3237269at2759"/>
<feature type="domain" description="Glycoside hydrolase family 31 TIM barrel" evidence="3">
    <location>
        <begin position="4"/>
        <end position="114"/>
    </location>
</feature>
<name>A0A0N4W708_HAEPC</name>
<keyword evidence="2" id="KW-0378">Hydrolase</keyword>
<dbReference type="GO" id="GO:0006491">
    <property type="term" value="P:N-glycan processing"/>
    <property type="evidence" value="ECO:0007669"/>
    <property type="project" value="TreeGrafter"/>
</dbReference>
<dbReference type="Proteomes" id="UP000268014">
    <property type="component" value="Unassembled WGS sequence"/>
</dbReference>
<dbReference type="WBParaSite" id="HPLM_0000587901-mRNA-1">
    <property type="protein sequence ID" value="HPLM_0000587901-mRNA-1"/>
    <property type="gene ID" value="HPLM_0000587901"/>
</dbReference>
<accession>A0A0N4W708</accession>
<organism evidence="6">
    <name type="scientific">Haemonchus placei</name>
    <name type="common">Barber's pole worm</name>
    <dbReference type="NCBI Taxonomy" id="6290"/>
    <lineage>
        <taxon>Eukaryota</taxon>
        <taxon>Metazoa</taxon>
        <taxon>Ecdysozoa</taxon>
        <taxon>Nematoda</taxon>
        <taxon>Chromadorea</taxon>
        <taxon>Rhabditida</taxon>
        <taxon>Rhabditina</taxon>
        <taxon>Rhabditomorpha</taxon>
        <taxon>Strongyloidea</taxon>
        <taxon>Trichostrongylidae</taxon>
        <taxon>Haemonchus</taxon>
    </lineage>
</organism>
<protein>
    <submittedName>
        <fullName evidence="6">Gal_mutarotas_2 domain-containing protein</fullName>
    </submittedName>
</protein>
<dbReference type="STRING" id="6290.A0A0N4W708"/>
<dbReference type="InterPro" id="IPR000322">
    <property type="entry name" value="Glyco_hydro_31_TIM"/>
</dbReference>
<reference evidence="4 5" key="2">
    <citation type="submission" date="2018-11" db="EMBL/GenBank/DDBJ databases">
        <authorList>
            <consortium name="Pathogen Informatics"/>
        </authorList>
    </citation>
    <scope>NUCLEOTIDE SEQUENCE [LARGE SCALE GENOMIC DNA]</scope>
    <source>
        <strain evidence="4 5">MHpl1</strain>
    </source>
</reference>
<evidence type="ECO:0000313" key="5">
    <source>
        <dbReference type="Proteomes" id="UP000268014"/>
    </source>
</evidence>
<dbReference type="SUPFAM" id="SSF51445">
    <property type="entry name" value="(Trans)glycosidases"/>
    <property type="match status" value="1"/>
</dbReference>
<reference evidence="6" key="1">
    <citation type="submission" date="2017-02" db="UniProtKB">
        <authorList>
            <consortium name="WormBaseParasite"/>
        </authorList>
    </citation>
    <scope>IDENTIFICATION</scope>
</reference>
<gene>
    <name evidence="4" type="ORF">HPLM_LOCUS5883</name>
</gene>
<comment type="similarity">
    <text evidence="1 2">Belongs to the glycosyl hydrolase 31 family.</text>
</comment>
<evidence type="ECO:0000256" key="1">
    <source>
        <dbReference type="ARBA" id="ARBA00007806"/>
    </source>
</evidence>
<dbReference type="AlphaFoldDB" id="A0A0N4W708"/>
<evidence type="ECO:0000259" key="3">
    <source>
        <dbReference type="Pfam" id="PF01055"/>
    </source>
</evidence>
<dbReference type="OMA" id="RYANKWS"/>